<keyword evidence="3" id="KW-1015">Disulfide bond</keyword>
<dbReference type="GO" id="GO:0051082">
    <property type="term" value="F:unfolded protein binding"/>
    <property type="evidence" value="ECO:0007669"/>
    <property type="project" value="InterPro"/>
</dbReference>
<protein>
    <submittedName>
        <fullName evidence="6">Molecular chaperone Hsp33</fullName>
    </submittedName>
</protein>
<dbReference type="AlphaFoldDB" id="A0A7Y0HG76"/>
<dbReference type="InterPro" id="IPR000397">
    <property type="entry name" value="Heat_shock_Hsp33"/>
</dbReference>
<dbReference type="InterPro" id="IPR023212">
    <property type="entry name" value="Hsp33_helix_hairpin_bin_dom_sf"/>
</dbReference>
<keyword evidence="5" id="KW-0676">Redox-active center</keyword>
<dbReference type="PIRSF" id="PIRSF005261">
    <property type="entry name" value="Heat_shock_Hsp33"/>
    <property type="match status" value="1"/>
</dbReference>
<evidence type="ECO:0000256" key="1">
    <source>
        <dbReference type="ARBA" id="ARBA00022490"/>
    </source>
</evidence>
<dbReference type="EMBL" id="JABBNT010000003">
    <property type="protein sequence ID" value="NMM45368.1"/>
    <property type="molecule type" value="Genomic_DNA"/>
</dbReference>
<dbReference type="GO" id="GO:0005737">
    <property type="term" value="C:cytoplasm"/>
    <property type="evidence" value="ECO:0007669"/>
    <property type="project" value="InterPro"/>
</dbReference>
<accession>A0A7Y0HG76</accession>
<dbReference type="GO" id="GO:0044183">
    <property type="term" value="F:protein folding chaperone"/>
    <property type="evidence" value="ECO:0007669"/>
    <property type="project" value="TreeGrafter"/>
</dbReference>
<proteinExistence type="predicted"/>
<dbReference type="GO" id="GO:0042026">
    <property type="term" value="P:protein refolding"/>
    <property type="evidence" value="ECO:0007669"/>
    <property type="project" value="TreeGrafter"/>
</dbReference>
<dbReference type="Gene3D" id="3.55.30.10">
    <property type="entry name" value="Hsp33 domain"/>
    <property type="match status" value="1"/>
</dbReference>
<dbReference type="CDD" id="cd00498">
    <property type="entry name" value="Hsp33"/>
    <property type="match status" value="1"/>
</dbReference>
<name>A0A7Y0HG76_9PROT</name>
<reference evidence="6 7" key="1">
    <citation type="submission" date="2020-04" db="EMBL/GenBank/DDBJ databases">
        <title>Rhodospirillaceae bacterium KN72 isolated from deep sea.</title>
        <authorList>
            <person name="Zhang D.-C."/>
        </authorList>
    </citation>
    <scope>NUCLEOTIDE SEQUENCE [LARGE SCALE GENOMIC DNA]</scope>
    <source>
        <strain evidence="6 7">KN72</strain>
    </source>
</reference>
<dbReference type="PANTHER" id="PTHR30111:SF1">
    <property type="entry name" value="33 KDA CHAPERONIN"/>
    <property type="match status" value="1"/>
</dbReference>
<dbReference type="Gene3D" id="1.10.287.480">
    <property type="entry name" value="helix hairpin bin"/>
    <property type="match status" value="1"/>
</dbReference>
<dbReference type="InterPro" id="IPR016154">
    <property type="entry name" value="Heat_shock_Hsp33_C"/>
</dbReference>
<organism evidence="6 7">
    <name type="scientific">Pacificispira spongiicola</name>
    <dbReference type="NCBI Taxonomy" id="2729598"/>
    <lineage>
        <taxon>Bacteria</taxon>
        <taxon>Pseudomonadati</taxon>
        <taxon>Pseudomonadota</taxon>
        <taxon>Alphaproteobacteria</taxon>
        <taxon>Rhodospirillales</taxon>
        <taxon>Rhodospirillaceae</taxon>
        <taxon>Pacificispira</taxon>
    </lineage>
</organism>
<evidence type="ECO:0000313" key="7">
    <source>
        <dbReference type="Proteomes" id="UP000539372"/>
    </source>
</evidence>
<dbReference type="SUPFAM" id="SSF64397">
    <property type="entry name" value="Hsp33 domain"/>
    <property type="match status" value="1"/>
</dbReference>
<comment type="caution">
    <text evidence="6">The sequence shown here is derived from an EMBL/GenBank/DDBJ whole genome shotgun (WGS) entry which is preliminary data.</text>
</comment>
<evidence type="ECO:0000256" key="4">
    <source>
        <dbReference type="ARBA" id="ARBA00023186"/>
    </source>
</evidence>
<keyword evidence="4" id="KW-0143">Chaperone</keyword>
<keyword evidence="7" id="KW-1185">Reference proteome</keyword>
<sequence>MAEEIRIPEGGDTPPTGTPLTDDCVQPFMIDRTGLHGRMVKLGASVDTILSRHGYPDPVAYLLGEMLALCAGLAAALKFDGVFTLQTKGDGPVPMLVADVTSGGKMRGYAQVKGEVPPLHDVVAAPIPKLLGQGYLAFTVDQGSDMERYQGIVALEGATVEECVQRYFEQSEQFASTVKLCAGRRDDGSMAASALLVQRLPDEGGNEDIGKADSDAWRRAVALMSSAKPEEMLDPGLPPNDLLYRLFHEDGVRVFPPQELVEECRCSRSKIEGVLKSLEPGALDDLKLDNGLIEVTCEFCSRTESFSDADLA</sequence>
<dbReference type="InterPro" id="IPR016153">
    <property type="entry name" value="Heat_shock_Hsp33_N"/>
</dbReference>
<keyword evidence="1" id="KW-0963">Cytoplasm</keyword>
<dbReference type="Proteomes" id="UP000539372">
    <property type="component" value="Unassembled WGS sequence"/>
</dbReference>
<evidence type="ECO:0000256" key="3">
    <source>
        <dbReference type="ARBA" id="ARBA00023157"/>
    </source>
</evidence>
<dbReference type="RefSeq" id="WP_169625712.1">
    <property type="nucleotide sequence ID" value="NZ_JABBNT010000003.1"/>
</dbReference>
<gene>
    <name evidence="6" type="ORF">HH303_12815</name>
</gene>
<dbReference type="Pfam" id="PF01430">
    <property type="entry name" value="HSP33"/>
    <property type="match status" value="1"/>
</dbReference>
<dbReference type="SUPFAM" id="SSF118352">
    <property type="entry name" value="HSP33 redox switch-like"/>
    <property type="match status" value="1"/>
</dbReference>
<keyword evidence="2" id="KW-0862">Zinc</keyword>
<evidence type="ECO:0000256" key="2">
    <source>
        <dbReference type="ARBA" id="ARBA00022833"/>
    </source>
</evidence>
<dbReference type="Gene3D" id="3.90.1280.10">
    <property type="entry name" value="HSP33 redox switch-like"/>
    <property type="match status" value="1"/>
</dbReference>
<evidence type="ECO:0000313" key="6">
    <source>
        <dbReference type="EMBL" id="NMM45368.1"/>
    </source>
</evidence>
<evidence type="ECO:0000256" key="5">
    <source>
        <dbReference type="ARBA" id="ARBA00023284"/>
    </source>
</evidence>
<dbReference type="PANTHER" id="PTHR30111">
    <property type="entry name" value="33 KDA CHAPERONIN"/>
    <property type="match status" value="1"/>
</dbReference>